<sequence length="144" mass="15882">MLVIKLLDSSGPVSEPKRLASTSIKSNFKYAQIYTAINNHLNGGDEKGLFIFHLARRRFNLGLKIKSCASSPLLLEPSSSFKLSVCKSNPQRSEPNHQPSLSPIPNSYKRSLSLFLSFSVPFSLSLSLSLSLSALIHFVDFVVN</sequence>
<comment type="caution">
    <text evidence="2">The sequence shown here is derived from an EMBL/GenBank/DDBJ whole genome shotgun (WGS) entry which is preliminary data.</text>
</comment>
<organism evidence="2 3">
    <name type="scientific">Carya illinoinensis</name>
    <name type="common">Pecan</name>
    <dbReference type="NCBI Taxonomy" id="32201"/>
    <lineage>
        <taxon>Eukaryota</taxon>
        <taxon>Viridiplantae</taxon>
        <taxon>Streptophyta</taxon>
        <taxon>Embryophyta</taxon>
        <taxon>Tracheophyta</taxon>
        <taxon>Spermatophyta</taxon>
        <taxon>Magnoliopsida</taxon>
        <taxon>eudicotyledons</taxon>
        <taxon>Gunneridae</taxon>
        <taxon>Pentapetalae</taxon>
        <taxon>rosids</taxon>
        <taxon>fabids</taxon>
        <taxon>Fagales</taxon>
        <taxon>Juglandaceae</taxon>
        <taxon>Carya</taxon>
    </lineage>
</organism>
<evidence type="ECO:0000256" key="1">
    <source>
        <dbReference type="SAM" id="Phobius"/>
    </source>
</evidence>
<dbReference type="EMBL" id="CM031823">
    <property type="protein sequence ID" value="KAG6627936.1"/>
    <property type="molecule type" value="Genomic_DNA"/>
</dbReference>
<name>A0A8T1N881_CARIL</name>
<keyword evidence="1" id="KW-0812">Transmembrane</keyword>
<reference evidence="2" key="1">
    <citation type="submission" date="2020-12" db="EMBL/GenBank/DDBJ databases">
        <title>WGS assembly of Carya illinoinensis cv. Pawnee.</title>
        <authorList>
            <person name="Platts A."/>
            <person name="Shu S."/>
            <person name="Wright S."/>
            <person name="Barry K."/>
            <person name="Edger P."/>
            <person name="Pires J.C."/>
            <person name="Schmutz J."/>
        </authorList>
    </citation>
    <scope>NUCLEOTIDE SEQUENCE</scope>
    <source>
        <tissue evidence="2">Leaf</tissue>
    </source>
</reference>
<gene>
    <name evidence="2" type="ORF">CIPAW_15G164800</name>
</gene>
<feature type="transmembrane region" description="Helical" evidence="1">
    <location>
        <begin position="114"/>
        <end position="139"/>
    </location>
</feature>
<proteinExistence type="predicted"/>
<keyword evidence="1" id="KW-0472">Membrane</keyword>
<accession>A0A8T1N881</accession>
<dbReference type="Proteomes" id="UP000811609">
    <property type="component" value="Chromosome 15"/>
</dbReference>
<dbReference type="AlphaFoldDB" id="A0A8T1N881"/>
<protein>
    <submittedName>
        <fullName evidence="2">Uncharacterized protein</fullName>
    </submittedName>
</protein>
<keyword evidence="1" id="KW-1133">Transmembrane helix</keyword>
<evidence type="ECO:0000313" key="2">
    <source>
        <dbReference type="EMBL" id="KAG6627936.1"/>
    </source>
</evidence>
<keyword evidence="3" id="KW-1185">Reference proteome</keyword>
<evidence type="ECO:0000313" key="3">
    <source>
        <dbReference type="Proteomes" id="UP000811609"/>
    </source>
</evidence>